<sequence length="336" mass="36861">MATWRGAAASKRLALAFWKFSRRSRTGKFGSLLGLHPEELGGTTRMEFLGPKNSIVSTEIPAWTCENGKMRLEAAVALLDEISTYAGCCMWDQRCRPGFSIQLQGRALRPIDVGAGERIKVETRLQRVGRTIGFLDIVISDEDGDPLISASHLKFMHSGAIFDLAFRPPFQETTRKLWEYLVLDRQPEHEFTMPSTFEEVFKIKEEENNFGAEDEAPVELAGLVSLDARHGNPVGSIHGGAATMLGAHAAALAVRKRPEFLSGEAAGAPTMVRVNLLSGIATHRPAEAHVRAQVVKDPPQAALPGSLHAHTRILNEQGNLCIECETVHAAPRKDRQ</sequence>
<protein>
    <submittedName>
        <fullName evidence="1">Uncharacterized protein</fullName>
    </submittedName>
</protein>
<dbReference type="InterPro" id="IPR029069">
    <property type="entry name" value="HotDog_dom_sf"/>
</dbReference>
<comment type="caution">
    <text evidence="1">The sequence shown here is derived from an EMBL/GenBank/DDBJ whole genome shotgun (WGS) entry which is preliminary data.</text>
</comment>
<dbReference type="EMBL" id="BEYU01000068">
    <property type="protein sequence ID" value="GBG29918.1"/>
    <property type="molecule type" value="Genomic_DNA"/>
</dbReference>
<evidence type="ECO:0000313" key="1">
    <source>
        <dbReference type="EMBL" id="GBG29918.1"/>
    </source>
</evidence>
<keyword evidence="2" id="KW-1185">Reference proteome</keyword>
<dbReference type="Gene3D" id="3.10.129.10">
    <property type="entry name" value="Hotdog Thioesterase"/>
    <property type="match status" value="2"/>
</dbReference>
<evidence type="ECO:0000313" key="2">
    <source>
        <dbReference type="Proteomes" id="UP000241890"/>
    </source>
</evidence>
<reference evidence="1 2" key="1">
    <citation type="submission" date="2017-12" db="EMBL/GenBank/DDBJ databases">
        <title>Sequencing, de novo assembly and annotation of complete genome of a new Thraustochytrid species, strain FCC1311.</title>
        <authorList>
            <person name="Sedici K."/>
            <person name="Godart F."/>
            <person name="Aiese Cigliano R."/>
            <person name="Sanseverino W."/>
            <person name="Barakat M."/>
            <person name="Ortet P."/>
            <person name="Marechal E."/>
            <person name="Cagnac O."/>
            <person name="Amato A."/>
        </authorList>
    </citation>
    <scope>NUCLEOTIDE SEQUENCE [LARGE SCALE GENOMIC DNA]</scope>
</reference>
<accession>A0A2R5GJK3</accession>
<name>A0A2R5GJK3_9STRA</name>
<dbReference type="SUPFAM" id="SSF54637">
    <property type="entry name" value="Thioesterase/thiol ester dehydrase-isomerase"/>
    <property type="match status" value="1"/>
</dbReference>
<gene>
    <name evidence="1" type="ORF">FCC1311_061382</name>
</gene>
<dbReference type="InParanoid" id="A0A2R5GJK3"/>
<dbReference type="Proteomes" id="UP000241890">
    <property type="component" value="Unassembled WGS sequence"/>
</dbReference>
<dbReference type="AlphaFoldDB" id="A0A2R5GJK3"/>
<proteinExistence type="predicted"/>
<organism evidence="1 2">
    <name type="scientific">Hondaea fermentalgiana</name>
    <dbReference type="NCBI Taxonomy" id="2315210"/>
    <lineage>
        <taxon>Eukaryota</taxon>
        <taxon>Sar</taxon>
        <taxon>Stramenopiles</taxon>
        <taxon>Bigyra</taxon>
        <taxon>Labyrinthulomycetes</taxon>
        <taxon>Thraustochytrida</taxon>
        <taxon>Thraustochytriidae</taxon>
        <taxon>Hondaea</taxon>
    </lineage>
</organism>
<dbReference type="OrthoDB" id="46529at2759"/>